<accession>S5VN60</accession>
<feature type="transmembrane region" description="Helical" evidence="1">
    <location>
        <begin position="124"/>
        <end position="147"/>
    </location>
</feature>
<evidence type="ECO:0000313" key="2">
    <source>
        <dbReference type="EMBL" id="AGS69800.1"/>
    </source>
</evidence>
<keyword evidence="1" id="KW-0472">Membrane</keyword>
<organism evidence="2 3">
    <name type="scientific">Streptomyces collinus (strain DSM 40733 / Tue 365)</name>
    <dbReference type="NCBI Taxonomy" id="1214242"/>
    <lineage>
        <taxon>Bacteria</taxon>
        <taxon>Bacillati</taxon>
        <taxon>Actinomycetota</taxon>
        <taxon>Actinomycetes</taxon>
        <taxon>Kitasatosporales</taxon>
        <taxon>Streptomycetaceae</taxon>
        <taxon>Streptomyces</taxon>
    </lineage>
</organism>
<feature type="transmembrane region" description="Helical" evidence="1">
    <location>
        <begin position="6"/>
        <end position="25"/>
    </location>
</feature>
<evidence type="ECO:0000256" key="1">
    <source>
        <dbReference type="SAM" id="Phobius"/>
    </source>
</evidence>
<dbReference type="Proteomes" id="UP000015423">
    <property type="component" value="Chromosome"/>
</dbReference>
<reference evidence="3" key="1">
    <citation type="submission" date="2012-10" db="EMBL/GenBank/DDBJ databases">
        <title>The complete genome sequence of Streptomyces collinus Tu 365.</title>
        <authorList>
            <person name="Ruckert C."/>
            <person name="Szczepanowski R."/>
            <person name="Goesmann A."/>
            <person name="Pross E.K."/>
            <person name="Musiol E.M."/>
            <person name="Blin K."/>
            <person name="Wohlleben W."/>
            <person name="Puhler A."/>
            <person name="Weber T."/>
            <person name="Kalinowski J."/>
        </authorList>
    </citation>
    <scope>NUCLEOTIDE SEQUENCE [LARGE SCALE GENOMIC DNA]</scope>
    <source>
        <strain evidence="3">DSM 40733 / Tue 365</strain>
    </source>
</reference>
<dbReference type="AlphaFoldDB" id="S5VN60"/>
<proteinExistence type="predicted"/>
<dbReference type="eggNOG" id="ENOG5031JVX">
    <property type="taxonomic scope" value="Bacteria"/>
</dbReference>
<reference evidence="2 3" key="2">
    <citation type="journal article" date="2013" name="J. Biotechnol.">
        <title>Complete genome sequence of the kirromycin producer Streptomyces collinus Tu 365 consisting of a linear chromosome and two linear plasmids.</title>
        <authorList>
            <person name="Ruckert C."/>
            <person name="Szczepanowski R."/>
            <person name="Albersmeier A."/>
            <person name="Goesmann A."/>
            <person name="Iftime D."/>
            <person name="Musiol E.M."/>
            <person name="Blin K."/>
            <person name="Wohlleben W."/>
            <person name="Puhler A."/>
            <person name="Kalinowski J."/>
            <person name="Weber T."/>
        </authorList>
    </citation>
    <scope>NUCLEOTIDE SEQUENCE [LARGE SCALE GENOMIC DNA]</scope>
    <source>
        <strain evidence="3">DSM 40733 / Tue 365</strain>
    </source>
</reference>
<dbReference type="KEGG" id="sci:B446_14910"/>
<evidence type="ECO:0008006" key="4">
    <source>
        <dbReference type="Google" id="ProtNLM"/>
    </source>
</evidence>
<dbReference type="EMBL" id="CP006259">
    <property type="protein sequence ID" value="AGS69800.1"/>
    <property type="molecule type" value="Genomic_DNA"/>
</dbReference>
<keyword evidence="1" id="KW-1133">Transmembrane helix</keyword>
<sequence length="155" mass="17050">MFEMLFYLVPTLMIAGVGYFAFRLVHRARRISRTWEHGLTAEARCLRMYTTTSGGGGDTSVHTSVHRVYEYTTREGAQVRFEEAGGPATVLEGDIVTVRYLPEQPRLATAIPPSRGRLITESGCLLAFLGMIIVFCLGFMAVAHAMFAEAGGLMP</sequence>
<evidence type="ECO:0000313" key="3">
    <source>
        <dbReference type="Proteomes" id="UP000015423"/>
    </source>
</evidence>
<dbReference type="PATRIC" id="fig|1214242.5.peg.3055"/>
<keyword evidence="3" id="KW-1185">Reference proteome</keyword>
<dbReference type="RefSeq" id="WP_020940271.1">
    <property type="nucleotide sequence ID" value="NC_021985.1"/>
</dbReference>
<keyword evidence="1" id="KW-0812">Transmembrane</keyword>
<gene>
    <name evidence="2" type="ORF">B446_14910</name>
</gene>
<dbReference type="HOGENOM" id="CLU_1703266_0_0_11"/>
<protein>
    <recommendedName>
        <fullName evidence="4">DUF3592 domain-containing protein</fullName>
    </recommendedName>
</protein>
<dbReference type="STRING" id="1214242.B446_14910"/>
<name>S5VN60_STRC3</name>